<feature type="transmembrane region" description="Helical" evidence="1">
    <location>
        <begin position="14"/>
        <end position="35"/>
    </location>
</feature>
<keyword evidence="1" id="KW-0812">Transmembrane</keyword>
<dbReference type="Proteomes" id="UP000034616">
    <property type="component" value="Unassembled WGS sequence"/>
</dbReference>
<keyword evidence="1" id="KW-0472">Membrane</keyword>
<gene>
    <name evidence="2" type="ORF">UU35_C0010G0028</name>
</gene>
<dbReference type="EMBL" id="LCAH01000010">
    <property type="protein sequence ID" value="KKR86650.1"/>
    <property type="molecule type" value="Genomic_DNA"/>
</dbReference>
<evidence type="ECO:0000313" key="3">
    <source>
        <dbReference type="Proteomes" id="UP000034616"/>
    </source>
</evidence>
<dbReference type="AlphaFoldDB" id="A0A0G0WQC3"/>
<accession>A0A0G0WQC3</accession>
<reference evidence="2 3" key="1">
    <citation type="journal article" date="2015" name="Nature">
        <title>rRNA introns, odd ribosomes, and small enigmatic genomes across a large radiation of phyla.</title>
        <authorList>
            <person name="Brown C.T."/>
            <person name="Hug L.A."/>
            <person name="Thomas B.C."/>
            <person name="Sharon I."/>
            <person name="Castelle C.J."/>
            <person name="Singh A."/>
            <person name="Wilkins M.J."/>
            <person name="Williams K.H."/>
            <person name="Banfield J.F."/>
        </authorList>
    </citation>
    <scope>NUCLEOTIDE SEQUENCE [LARGE SCALE GENOMIC DNA]</scope>
</reference>
<evidence type="ECO:0000313" key="2">
    <source>
        <dbReference type="EMBL" id="KKR86650.1"/>
    </source>
</evidence>
<evidence type="ECO:0000256" key="1">
    <source>
        <dbReference type="SAM" id="Phobius"/>
    </source>
</evidence>
<sequence length="145" mass="16680">MRYSAFRYTWKDDIFGYIFLLGVVVGCGFLFAKCVETNPLPDKKVEVDRVFMNEAHQYTFYVASEEGVFFQPVTYDDGYLNRKPVRIFADVPEGEKSWILLKGETSFIDGNRFKIVEIHVHDLKVLEGGGWNHGKFGQGQTIPIE</sequence>
<keyword evidence="1" id="KW-1133">Transmembrane helix</keyword>
<proteinExistence type="predicted"/>
<organism evidence="2 3">
    <name type="scientific">Candidatus Uhrbacteria bacterium GW2011_GWC2_41_11</name>
    <dbReference type="NCBI Taxonomy" id="1618985"/>
    <lineage>
        <taxon>Bacteria</taxon>
        <taxon>Candidatus Uhriibacteriota</taxon>
    </lineage>
</organism>
<name>A0A0G0WQC3_9BACT</name>
<comment type="caution">
    <text evidence="2">The sequence shown here is derived from an EMBL/GenBank/DDBJ whole genome shotgun (WGS) entry which is preliminary data.</text>
</comment>
<protein>
    <submittedName>
        <fullName evidence="2">Uncharacterized protein</fullName>
    </submittedName>
</protein>
<dbReference type="PROSITE" id="PS51257">
    <property type="entry name" value="PROKAR_LIPOPROTEIN"/>
    <property type="match status" value="1"/>
</dbReference>